<organism evidence="1 2">
    <name type="scientific">Caballeronia udeis</name>
    <dbReference type="NCBI Taxonomy" id="1232866"/>
    <lineage>
        <taxon>Bacteria</taxon>
        <taxon>Pseudomonadati</taxon>
        <taxon>Pseudomonadota</taxon>
        <taxon>Betaproteobacteria</taxon>
        <taxon>Burkholderiales</taxon>
        <taxon>Burkholderiaceae</taxon>
        <taxon>Caballeronia</taxon>
    </lineage>
</organism>
<sequence>MTLHFATGPRNGNALVQQGMNKLSKRHNPLSALALDYSTLTVQQPHAVYDLRADLVADGGGLESAAASGFRYLVEGNGTSVAAAEVLADAAGTATLLANINFGQFVGATAQALAQVATLPDVRANSYEVRLLRFSAIALMALWLKPDSGGADIIFPLAPAPGGLHAGQSYSEADFIKAIRPLAQKRASKKDRTTVP</sequence>
<dbReference type="EMBL" id="JBIYDN010000012">
    <property type="protein sequence ID" value="MFK4444062.1"/>
    <property type="molecule type" value="Genomic_DNA"/>
</dbReference>
<keyword evidence="2" id="KW-1185">Reference proteome</keyword>
<evidence type="ECO:0000313" key="1">
    <source>
        <dbReference type="EMBL" id="MFK4444062.1"/>
    </source>
</evidence>
<reference evidence="1 2" key="2">
    <citation type="submission" date="2024-11" db="EMBL/GenBank/DDBJ databases">
        <title>Using genomics to understand microbial adaptation to soil warming.</title>
        <authorList>
            <person name="Deangelis K.M. PhD."/>
        </authorList>
    </citation>
    <scope>NUCLEOTIDE SEQUENCE [LARGE SCALE GENOMIC DNA]</scope>
    <source>
        <strain evidence="1 2">GAS97</strain>
    </source>
</reference>
<evidence type="ECO:0000313" key="2">
    <source>
        <dbReference type="Proteomes" id="UP001620514"/>
    </source>
</evidence>
<proteinExistence type="predicted"/>
<comment type="caution">
    <text evidence="1">The sequence shown here is derived from an EMBL/GenBank/DDBJ whole genome shotgun (WGS) entry which is preliminary data.</text>
</comment>
<dbReference type="Proteomes" id="UP001620514">
    <property type="component" value="Unassembled WGS sequence"/>
</dbReference>
<name>A0ABW8MKR4_9BURK</name>
<reference evidence="1 2" key="1">
    <citation type="submission" date="2024-10" db="EMBL/GenBank/DDBJ databases">
        <authorList>
            <person name="Deangelis K."/>
            <person name="Huntemann M."/>
            <person name="Clum A."/>
            <person name="Wang J."/>
            <person name="Palaniappan K."/>
            <person name="Ritter S."/>
            <person name="Chen I.-M."/>
            <person name="Stamatis D."/>
            <person name="Reddy T."/>
            <person name="O'Malley R."/>
            <person name="Daum C."/>
            <person name="Ng V."/>
            <person name="Ivanova N."/>
            <person name="Kyrpides N."/>
            <person name="Woyke T."/>
        </authorList>
    </citation>
    <scope>NUCLEOTIDE SEQUENCE [LARGE SCALE GENOMIC DNA]</scope>
    <source>
        <strain evidence="1 2">GAS97</strain>
    </source>
</reference>
<accession>A0ABW8MKR4</accession>
<dbReference type="RefSeq" id="WP_404608998.1">
    <property type="nucleotide sequence ID" value="NZ_JBIYDN010000012.1"/>
</dbReference>
<gene>
    <name evidence="1" type="ORF">ABH943_004084</name>
</gene>
<protein>
    <submittedName>
        <fullName evidence="1">Uncharacterized protein</fullName>
    </submittedName>
</protein>